<evidence type="ECO:0008006" key="4">
    <source>
        <dbReference type="Google" id="ProtNLM"/>
    </source>
</evidence>
<dbReference type="PANTHER" id="PTHR37283:SF1">
    <property type="entry name" value="PH DOMAIN-CONTAINING PROTEIN YHR131C"/>
    <property type="match status" value="1"/>
</dbReference>
<dbReference type="RefSeq" id="XP_018987705.1">
    <property type="nucleotide sequence ID" value="XM_019127396.1"/>
</dbReference>
<feature type="region of interest" description="Disordered" evidence="1">
    <location>
        <begin position="83"/>
        <end position="103"/>
    </location>
</feature>
<organism evidence="2 3">
    <name type="scientific">Babjeviella inositovora NRRL Y-12698</name>
    <dbReference type="NCBI Taxonomy" id="984486"/>
    <lineage>
        <taxon>Eukaryota</taxon>
        <taxon>Fungi</taxon>
        <taxon>Dikarya</taxon>
        <taxon>Ascomycota</taxon>
        <taxon>Saccharomycotina</taxon>
        <taxon>Pichiomycetes</taxon>
        <taxon>Serinales incertae sedis</taxon>
        <taxon>Babjeviella</taxon>
    </lineage>
</organism>
<feature type="compositionally biased region" description="Basic residues" evidence="1">
    <location>
        <begin position="328"/>
        <end position="337"/>
    </location>
</feature>
<dbReference type="Proteomes" id="UP000094336">
    <property type="component" value="Unassembled WGS sequence"/>
</dbReference>
<sequence>MFLNRIKVDKSLSHLKVDASLQVPLNPQPCTNYLAVQEQKSHSTRSLLKKKSSQLLNFGGSSASLKPPVRSHILSQASSVASSSWDLRNPGSPSTPAMERTPSHTSMASFYTTDEDALYDVFNVIDPVPAAPPSYNDLPPGGIPKFCIFPRHTEGSEALPCYIPSVYKLFRTERKVEWISPYEPSTSRSWKDCIVEINNTQLNIYGLVDQVKHFKYDSTKIFGERGDLQDYTSRYTTDEDLQFMMYCQNFKVLVPSNLLRSYSLQHAVVGSANDFTKRKNCMRVRAETEQFLFHFKALEDMIDCHTAMSNARDVSLDLALREMPKYRTVPRRRRRDRRGGTNSGTGNRNRSYSDTELIRRSLNERFFKRGNSASSLHTLSINNPLKNKLFSRMSFSRSKDRTASSPSSVASSPAPQDRGYSTRGSATHSRISSSAHSSITDIMSSNAPHTATTELTPQSSSNENERLLLNRSSVEEQDEQERQQNDEYQELLFENENLDDMDEEDIDDIHDIAESDDEDETNEGASGMVEVASAPVTNSPSSTHLHPFMFNNFYEDDGDRRGTNWNSDIKWRPLKKFYPHYKTVRNKARCLNLLPVDEQWAGKPVVCATITPNYIDFIQNINFNKFGSSPSLVSLFSKGSAIRGDYQSPRSGSSARFSSRDINSSVNKAARIPEHYTRQYTVSPGGLVPA</sequence>
<feature type="compositionally biased region" description="Low complexity" evidence="1">
    <location>
        <begin position="425"/>
        <end position="439"/>
    </location>
</feature>
<evidence type="ECO:0000256" key="1">
    <source>
        <dbReference type="SAM" id="MobiDB-lite"/>
    </source>
</evidence>
<dbReference type="STRING" id="984486.A0A1E3QZ64"/>
<reference evidence="3" key="1">
    <citation type="submission" date="2016-05" db="EMBL/GenBank/DDBJ databases">
        <title>Comparative genomics of biotechnologically important yeasts.</title>
        <authorList>
            <consortium name="DOE Joint Genome Institute"/>
            <person name="Riley R."/>
            <person name="Haridas S."/>
            <person name="Wolfe K.H."/>
            <person name="Lopes M.R."/>
            <person name="Hittinger C.T."/>
            <person name="Goker M."/>
            <person name="Salamov A."/>
            <person name="Wisecaver J."/>
            <person name="Long T.M."/>
            <person name="Aerts A.L."/>
            <person name="Barry K."/>
            <person name="Choi C."/>
            <person name="Clum A."/>
            <person name="Coughlan A.Y."/>
            <person name="Deshpande S."/>
            <person name="Douglass A.P."/>
            <person name="Hanson S.J."/>
            <person name="Klenk H.-P."/>
            <person name="Labutti K."/>
            <person name="Lapidus A."/>
            <person name="Lindquist E."/>
            <person name="Lipzen A."/>
            <person name="Meier-Kolthoff J.P."/>
            <person name="Ohm R.A."/>
            <person name="Otillar R.P."/>
            <person name="Pangilinan J."/>
            <person name="Peng Y."/>
            <person name="Rokas A."/>
            <person name="Rosa C.A."/>
            <person name="Scheuner C."/>
            <person name="Sibirny A.A."/>
            <person name="Slot J.C."/>
            <person name="Stielow J.B."/>
            <person name="Sun H."/>
            <person name="Kurtzman C.P."/>
            <person name="Blackwell M."/>
            <person name="Grigoriev I.V."/>
            <person name="Jeffries T.W."/>
        </authorList>
    </citation>
    <scope>NUCLEOTIDE SEQUENCE [LARGE SCALE GENOMIC DNA]</scope>
    <source>
        <strain evidence="3">NRRL Y-12698</strain>
    </source>
</reference>
<accession>A0A1E3QZ64</accession>
<dbReference type="EMBL" id="KV454426">
    <property type="protein sequence ID" value="ODQ82377.1"/>
    <property type="molecule type" value="Genomic_DNA"/>
</dbReference>
<gene>
    <name evidence="2" type="ORF">BABINDRAFT_158984</name>
</gene>
<dbReference type="AlphaFoldDB" id="A0A1E3QZ64"/>
<keyword evidence="3" id="KW-1185">Reference proteome</keyword>
<dbReference type="InterPro" id="IPR011993">
    <property type="entry name" value="PH-like_dom_sf"/>
</dbReference>
<dbReference type="PANTHER" id="PTHR37283">
    <property type="entry name" value="PH DOMAIN-CONTAINING PROTEIN YHR131C"/>
    <property type="match status" value="1"/>
</dbReference>
<evidence type="ECO:0000313" key="3">
    <source>
        <dbReference type="Proteomes" id="UP000094336"/>
    </source>
</evidence>
<protein>
    <recommendedName>
        <fullName evidence="4">PH domain-containing protein</fullName>
    </recommendedName>
</protein>
<name>A0A1E3QZ64_9ASCO</name>
<feature type="region of interest" description="Disordered" evidence="1">
    <location>
        <begin position="325"/>
        <end position="355"/>
    </location>
</feature>
<dbReference type="SUPFAM" id="SSF50729">
    <property type="entry name" value="PH domain-like"/>
    <property type="match status" value="1"/>
</dbReference>
<feature type="region of interest" description="Disordered" evidence="1">
    <location>
        <begin position="396"/>
        <end position="439"/>
    </location>
</feature>
<feature type="compositionally biased region" description="Low complexity" evidence="1">
    <location>
        <begin position="403"/>
        <end position="415"/>
    </location>
</feature>
<dbReference type="OrthoDB" id="5865767at2759"/>
<evidence type="ECO:0000313" key="2">
    <source>
        <dbReference type="EMBL" id="ODQ82377.1"/>
    </source>
</evidence>
<dbReference type="GeneID" id="30145249"/>
<dbReference type="Gene3D" id="2.30.29.30">
    <property type="entry name" value="Pleckstrin-homology domain (PH domain)/Phosphotyrosine-binding domain (PTB)"/>
    <property type="match status" value="1"/>
</dbReference>
<proteinExistence type="predicted"/>